<keyword evidence="1" id="KW-0812">Transmembrane</keyword>
<organism evidence="2 3">
    <name type="scientific">Aestuariibaculum marinum</name>
    <dbReference type="NCBI Taxonomy" id="2683592"/>
    <lineage>
        <taxon>Bacteria</taxon>
        <taxon>Pseudomonadati</taxon>
        <taxon>Bacteroidota</taxon>
        <taxon>Flavobacteriia</taxon>
        <taxon>Flavobacteriales</taxon>
        <taxon>Flavobacteriaceae</taxon>
    </lineage>
</organism>
<name>A0A8J6Q5G1_9FLAO</name>
<comment type="caution">
    <text evidence="2">The sequence shown here is derived from an EMBL/GenBank/DDBJ whole genome shotgun (WGS) entry which is preliminary data.</text>
</comment>
<dbReference type="Proteomes" id="UP000621516">
    <property type="component" value="Unassembled WGS sequence"/>
</dbReference>
<dbReference type="EMBL" id="JACVXD010000011">
    <property type="protein sequence ID" value="MBD0825197.1"/>
    <property type="molecule type" value="Genomic_DNA"/>
</dbReference>
<reference evidence="2 3" key="1">
    <citation type="journal article" date="2018" name="J. Microbiol.">
        <title>Aestuariibaculum marinum sp. nov., a marine bacterium isolated from seawater in South Korea.</title>
        <authorList>
            <person name="Choi J."/>
            <person name="Lee D."/>
            <person name="Jang J.H."/>
            <person name="Cha S."/>
            <person name="Seo T."/>
        </authorList>
    </citation>
    <scope>NUCLEOTIDE SEQUENCE [LARGE SCALE GENOMIC DNA]</scope>
    <source>
        <strain evidence="2 3">IP7</strain>
    </source>
</reference>
<feature type="transmembrane region" description="Helical" evidence="1">
    <location>
        <begin position="32"/>
        <end position="51"/>
    </location>
</feature>
<evidence type="ECO:0000313" key="3">
    <source>
        <dbReference type="Proteomes" id="UP000621516"/>
    </source>
</evidence>
<keyword evidence="1" id="KW-0472">Membrane</keyword>
<protein>
    <submittedName>
        <fullName evidence="2">Adenylosuccinate synthetase</fullName>
    </submittedName>
</protein>
<sequence>MRILSLLNIYLQLPPGTQNPDDNAPLDFTDTFNIIVFIVLPIIAVILYFVWRKQKKKNGKL</sequence>
<evidence type="ECO:0000256" key="1">
    <source>
        <dbReference type="SAM" id="Phobius"/>
    </source>
</evidence>
<evidence type="ECO:0000313" key="2">
    <source>
        <dbReference type="EMBL" id="MBD0825197.1"/>
    </source>
</evidence>
<gene>
    <name evidence="2" type="ORF">ICJ85_14345</name>
</gene>
<accession>A0A8J6Q5G1</accession>
<keyword evidence="3" id="KW-1185">Reference proteome</keyword>
<proteinExistence type="predicted"/>
<dbReference type="RefSeq" id="WP_188224489.1">
    <property type="nucleotide sequence ID" value="NZ_JACVXD010000011.1"/>
</dbReference>
<dbReference type="AlphaFoldDB" id="A0A8J6Q5G1"/>
<keyword evidence="1" id="KW-1133">Transmembrane helix</keyword>